<sequence length="213" mass="22380">MAARNSSLPVPKRSKEEAMSRIVAARFTTFAAADSAKERLLSGGFIAEDLTEFFVNPSGQHARFPIGGDEYADPQARGAGMGATGGVAIGAVVGVLLAGLLTLWLFRSLLILTVATAVGAYVGSLAGAVLMTRGGGKTGASASPQPRERESGVLVAVHVNPEVQSHAIEALRRSRGEDIEVASGHWQNGRWVDFDPTRAVNLVDERSIRTTAN</sequence>
<keyword evidence="3" id="KW-1185">Reference proteome</keyword>
<organism evidence="2 3">
    <name type="scientific">Paraburkholderia unamae</name>
    <dbReference type="NCBI Taxonomy" id="219649"/>
    <lineage>
        <taxon>Bacteria</taxon>
        <taxon>Pseudomonadati</taxon>
        <taxon>Pseudomonadota</taxon>
        <taxon>Betaproteobacteria</taxon>
        <taxon>Burkholderiales</taxon>
        <taxon>Burkholderiaceae</taxon>
        <taxon>Paraburkholderia</taxon>
    </lineage>
</organism>
<keyword evidence="1" id="KW-1133">Transmembrane helix</keyword>
<evidence type="ECO:0000256" key="1">
    <source>
        <dbReference type="SAM" id="Phobius"/>
    </source>
</evidence>
<evidence type="ECO:0008006" key="4">
    <source>
        <dbReference type="Google" id="ProtNLM"/>
    </source>
</evidence>
<dbReference type="Proteomes" id="UP000245712">
    <property type="component" value="Unassembled WGS sequence"/>
</dbReference>
<accession>A0ABX5KAZ1</accession>
<evidence type="ECO:0000313" key="3">
    <source>
        <dbReference type="Proteomes" id="UP000245712"/>
    </source>
</evidence>
<proteinExistence type="predicted"/>
<evidence type="ECO:0000313" key="2">
    <source>
        <dbReference type="EMBL" id="PVX61362.1"/>
    </source>
</evidence>
<dbReference type="EMBL" id="QEOB01000040">
    <property type="protein sequence ID" value="PVX61362.1"/>
    <property type="molecule type" value="Genomic_DNA"/>
</dbReference>
<keyword evidence="1" id="KW-0812">Transmembrane</keyword>
<protein>
    <recommendedName>
        <fullName evidence="4">Glycine zipper domain-containing protein</fullName>
    </recommendedName>
</protein>
<gene>
    <name evidence="2" type="ORF">C7402_14011</name>
</gene>
<feature type="transmembrane region" description="Helical" evidence="1">
    <location>
        <begin position="110"/>
        <end position="131"/>
    </location>
</feature>
<keyword evidence="1" id="KW-0472">Membrane</keyword>
<comment type="caution">
    <text evidence="2">The sequence shown here is derived from an EMBL/GenBank/DDBJ whole genome shotgun (WGS) entry which is preliminary data.</text>
</comment>
<name>A0ABX5KAZ1_9BURK</name>
<feature type="transmembrane region" description="Helical" evidence="1">
    <location>
        <begin position="83"/>
        <end position="104"/>
    </location>
</feature>
<reference evidence="2 3" key="1">
    <citation type="submission" date="2018-05" db="EMBL/GenBank/DDBJ databases">
        <title>Genomic Encyclopedia of Type Strains, Phase IV (KMG-V): Genome sequencing to study the core and pangenomes of soil and plant-associated prokaryotes.</title>
        <authorList>
            <person name="Whitman W."/>
        </authorList>
    </citation>
    <scope>NUCLEOTIDE SEQUENCE [LARGE SCALE GENOMIC DNA]</scope>
    <source>
        <strain evidence="2 3">SCZa-39</strain>
    </source>
</reference>